<feature type="transmembrane region" description="Helical" evidence="1">
    <location>
        <begin position="104"/>
        <end position="127"/>
    </location>
</feature>
<evidence type="ECO:0000313" key="3">
    <source>
        <dbReference type="EMBL" id="TVX98993.1"/>
    </source>
</evidence>
<evidence type="ECO:0000259" key="2">
    <source>
        <dbReference type="Pfam" id="PF01476"/>
    </source>
</evidence>
<reference evidence="3 4" key="1">
    <citation type="submission" date="2019-07" db="EMBL/GenBank/DDBJ databases">
        <authorList>
            <person name="Kim J."/>
        </authorList>
    </citation>
    <scope>NUCLEOTIDE SEQUENCE [LARGE SCALE GENOMIC DNA]</scope>
    <source>
        <strain evidence="3 4">JC52</strain>
    </source>
</reference>
<keyword evidence="1" id="KW-0472">Membrane</keyword>
<protein>
    <submittedName>
        <fullName evidence="3">LysM peptidoglycan-binding domain-containing protein</fullName>
    </submittedName>
</protein>
<keyword evidence="1" id="KW-1133">Transmembrane helix</keyword>
<evidence type="ECO:0000256" key="1">
    <source>
        <dbReference type="SAM" id="Phobius"/>
    </source>
</evidence>
<dbReference type="InterPro" id="IPR018392">
    <property type="entry name" value="LysM"/>
</dbReference>
<feature type="domain" description="LysM" evidence="2">
    <location>
        <begin position="26"/>
        <end position="56"/>
    </location>
</feature>
<sequence length="129" mass="14003">MYQNKFNLNKRSDNAVLTVKIHVADTGETLAAIARKYNLPMQGLLSSNPHIAGADLLSEPSAPTHSTTLPSLKVKPSGRFVSCCRLLCRSLKNCQTPCDRPLPVAVQVTLVILPLTLLINSTFAAYISQ</sequence>
<dbReference type="Proteomes" id="UP000317036">
    <property type="component" value="Unassembled WGS sequence"/>
</dbReference>
<gene>
    <name evidence="3" type="ORF">FPZ49_34230</name>
</gene>
<dbReference type="AlphaFoldDB" id="A0A559JGJ7"/>
<dbReference type="SUPFAM" id="SSF54106">
    <property type="entry name" value="LysM domain"/>
    <property type="match status" value="1"/>
</dbReference>
<organism evidence="3 4">
    <name type="scientific">Paenibacillus cremeus</name>
    <dbReference type="NCBI Taxonomy" id="2163881"/>
    <lineage>
        <taxon>Bacteria</taxon>
        <taxon>Bacillati</taxon>
        <taxon>Bacillota</taxon>
        <taxon>Bacilli</taxon>
        <taxon>Bacillales</taxon>
        <taxon>Paenibacillaceae</taxon>
        <taxon>Paenibacillus</taxon>
    </lineage>
</organism>
<dbReference type="CDD" id="cd00118">
    <property type="entry name" value="LysM"/>
    <property type="match status" value="1"/>
</dbReference>
<dbReference type="InterPro" id="IPR036779">
    <property type="entry name" value="LysM_dom_sf"/>
</dbReference>
<comment type="caution">
    <text evidence="3">The sequence shown here is derived from an EMBL/GenBank/DDBJ whole genome shotgun (WGS) entry which is preliminary data.</text>
</comment>
<dbReference type="Pfam" id="PF01476">
    <property type="entry name" value="LysM"/>
    <property type="match status" value="1"/>
</dbReference>
<proteinExistence type="predicted"/>
<keyword evidence="4" id="KW-1185">Reference proteome</keyword>
<dbReference type="EMBL" id="VNJI01000086">
    <property type="protein sequence ID" value="TVX98993.1"/>
    <property type="molecule type" value="Genomic_DNA"/>
</dbReference>
<evidence type="ECO:0000313" key="4">
    <source>
        <dbReference type="Proteomes" id="UP000317036"/>
    </source>
</evidence>
<accession>A0A559JGJ7</accession>
<name>A0A559JGJ7_9BACL</name>
<keyword evidence="1" id="KW-0812">Transmembrane</keyword>